<dbReference type="PANTHER" id="PTHR11014:SF63">
    <property type="entry name" value="METALLOPEPTIDASE, PUTATIVE (AFU_ORTHOLOGUE AFUA_6G09600)-RELATED"/>
    <property type="match status" value="1"/>
</dbReference>
<accession>A0AAU9EJ69</accession>
<dbReference type="InterPro" id="IPR017439">
    <property type="entry name" value="Amidohydrolase"/>
</dbReference>
<dbReference type="InterPro" id="IPR011650">
    <property type="entry name" value="Peptidase_M20_dimer"/>
</dbReference>
<feature type="binding site" evidence="2">
    <location>
        <position position="356"/>
    </location>
    <ligand>
        <name>Mn(2+)</name>
        <dbReference type="ChEBI" id="CHEBI:29035"/>
        <label>2</label>
    </ligand>
</feature>
<dbReference type="Pfam" id="PF01546">
    <property type="entry name" value="Peptidase_M20"/>
    <property type="match status" value="1"/>
</dbReference>
<dbReference type="SUPFAM" id="SSF53187">
    <property type="entry name" value="Zn-dependent exopeptidases"/>
    <property type="match status" value="1"/>
</dbReference>
<feature type="domain" description="Peptidase M20 dimerisation" evidence="3">
    <location>
        <begin position="183"/>
        <end position="257"/>
    </location>
</feature>
<dbReference type="InterPro" id="IPR036264">
    <property type="entry name" value="Bact_exopeptidase_dim_dom"/>
</dbReference>
<dbReference type="NCBIfam" id="TIGR01891">
    <property type="entry name" value="amidohydrolases"/>
    <property type="match status" value="1"/>
</dbReference>
<dbReference type="AlphaFoldDB" id="A0AAU9EJ69"/>
<dbReference type="GO" id="GO:0050118">
    <property type="term" value="F:N-acetyldiaminopimelate deacetylase activity"/>
    <property type="evidence" value="ECO:0007669"/>
    <property type="project" value="UniProtKB-ARBA"/>
</dbReference>
<dbReference type="SUPFAM" id="SSF55031">
    <property type="entry name" value="Bacterial exopeptidase dimerisation domain"/>
    <property type="match status" value="1"/>
</dbReference>
<sequence>MYTEIFKFKDEITSLRRELHKIPESGFNEEKTSKFIRDYLDSISIKYKTYAKTGVIGYITIDENLPSIAFRSDMDALSMHELTKHDFKSTHEGFMHACGHDGHMAMLLIFAKYMSSRKDKLTKNIVFIFQPAEEGPGGAEVLLKEGLKEDFNIMEFIGIHLYPETNAGDFSLKSGPMMAMTGEFDIEITGKSGHGAMPHKSLDAIVLSVELIQSFQNIISRTIDPVSPAVLTIGRMECGERRNIIAESAILEGTLRAFDDTVYNLIKEKMLNHAKGLEISYGCKVNTIFRDMYPPVVNDINLYNDFINANKKSFNIELIDPQMLAEDFSYYQKSTPGLFIFLGIRNKEKGHIFPLHSSKFNFDEEILLTGVQSYINLLEYKKILINN</sequence>
<keyword evidence="1" id="KW-0378">Hydrolase</keyword>
<organism evidence="4 5">
    <name type="scientific">Helicovermis profundi</name>
    <dbReference type="NCBI Taxonomy" id="3065157"/>
    <lineage>
        <taxon>Bacteria</taxon>
        <taxon>Bacillati</taxon>
        <taxon>Bacillota</taxon>
        <taxon>Clostridia</taxon>
        <taxon>Helicovermis</taxon>
    </lineage>
</organism>
<name>A0AAU9EJ69_9FIRM</name>
<dbReference type="Gene3D" id="3.40.630.10">
    <property type="entry name" value="Zn peptidases"/>
    <property type="match status" value="1"/>
</dbReference>
<gene>
    <name evidence="4" type="ORF">HLPR_19740</name>
</gene>
<comment type="cofactor">
    <cofactor evidence="2">
        <name>Mn(2+)</name>
        <dbReference type="ChEBI" id="CHEBI:29035"/>
    </cofactor>
    <text evidence="2">The Mn(2+) ion enhances activity.</text>
</comment>
<dbReference type="Gene3D" id="3.30.70.360">
    <property type="match status" value="1"/>
</dbReference>
<dbReference type="GO" id="GO:0019877">
    <property type="term" value="P:diaminopimelate biosynthetic process"/>
    <property type="evidence" value="ECO:0007669"/>
    <property type="project" value="UniProtKB-ARBA"/>
</dbReference>
<evidence type="ECO:0000256" key="2">
    <source>
        <dbReference type="PIRSR" id="PIRSR005962-1"/>
    </source>
</evidence>
<keyword evidence="2" id="KW-0464">Manganese</keyword>
<evidence type="ECO:0000313" key="4">
    <source>
        <dbReference type="EMBL" id="BEP29643.1"/>
    </source>
</evidence>
<proteinExistence type="predicted"/>
<keyword evidence="2" id="KW-0479">Metal-binding</keyword>
<evidence type="ECO:0000259" key="3">
    <source>
        <dbReference type="Pfam" id="PF07687"/>
    </source>
</evidence>
<reference evidence="4 5" key="1">
    <citation type="submission" date="2023-08" db="EMBL/GenBank/DDBJ databases">
        <title>Helicovermis profunda gen. nov., sp. nov., a novel mesophilic, fermentative bacterium within the Bacillota from a deep-sea hydrothermal vent chimney.</title>
        <authorList>
            <person name="Miyazaki U."/>
            <person name="Mizutani D."/>
            <person name="Hashimoto Y."/>
            <person name="Tame A."/>
            <person name="Sawayama S."/>
            <person name="Miyazaki J."/>
            <person name="Takai K."/>
            <person name="Nakagawa S."/>
        </authorList>
    </citation>
    <scope>NUCLEOTIDE SEQUENCE [LARGE SCALE GENOMIC DNA]</scope>
    <source>
        <strain evidence="4 5">S502</strain>
    </source>
</reference>
<dbReference type="GO" id="GO:0046872">
    <property type="term" value="F:metal ion binding"/>
    <property type="evidence" value="ECO:0007669"/>
    <property type="project" value="UniProtKB-KW"/>
</dbReference>
<protein>
    <submittedName>
        <fullName evidence="4">N-acetyldiaminopimelate deacetylase</fullName>
    </submittedName>
</protein>
<dbReference type="EMBL" id="AP028654">
    <property type="protein sequence ID" value="BEP29643.1"/>
    <property type="molecule type" value="Genomic_DNA"/>
</dbReference>
<feature type="binding site" evidence="2">
    <location>
        <position position="160"/>
    </location>
    <ligand>
        <name>Mn(2+)</name>
        <dbReference type="ChEBI" id="CHEBI:29035"/>
        <label>2</label>
    </ligand>
</feature>
<dbReference type="RefSeq" id="WP_338535268.1">
    <property type="nucleotide sequence ID" value="NZ_AP028654.1"/>
</dbReference>
<evidence type="ECO:0000256" key="1">
    <source>
        <dbReference type="ARBA" id="ARBA00022801"/>
    </source>
</evidence>
<feature type="binding site" evidence="2">
    <location>
        <position position="100"/>
    </location>
    <ligand>
        <name>Mn(2+)</name>
        <dbReference type="ChEBI" id="CHEBI:29035"/>
        <label>2</label>
    </ligand>
</feature>
<dbReference type="PIRSF" id="PIRSF005962">
    <property type="entry name" value="Pept_M20D_amidohydro"/>
    <property type="match status" value="1"/>
</dbReference>
<dbReference type="KEGG" id="hprf:HLPR_19740"/>
<dbReference type="Pfam" id="PF07687">
    <property type="entry name" value="M20_dimer"/>
    <property type="match status" value="1"/>
</dbReference>
<feature type="binding site" evidence="2">
    <location>
        <position position="98"/>
    </location>
    <ligand>
        <name>Mn(2+)</name>
        <dbReference type="ChEBI" id="CHEBI:29035"/>
        <label>2</label>
    </ligand>
</feature>
<dbReference type="FunFam" id="3.30.70.360:FF:000001">
    <property type="entry name" value="N-acetyldiaminopimelate deacetylase"/>
    <property type="match status" value="1"/>
</dbReference>
<feature type="binding site" evidence="2">
    <location>
        <position position="134"/>
    </location>
    <ligand>
        <name>Mn(2+)</name>
        <dbReference type="ChEBI" id="CHEBI:29035"/>
        <label>2</label>
    </ligand>
</feature>
<dbReference type="InterPro" id="IPR002933">
    <property type="entry name" value="Peptidase_M20"/>
</dbReference>
<dbReference type="PANTHER" id="PTHR11014">
    <property type="entry name" value="PEPTIDASE M20 FAMILY MEMBER"/>
    <property type="match status" value="1"/>
</dbReference>
<evidence type="ECO:0000313" key="5">
    <source>
        <dbReference type="Proteomes" id="UP001321786"/>
    </source>
</evidence>
<dbReference type="Proteomes" id="UP001321786">
    <property type="component" value="Chromosome"/>
</dbReference>
<keyword evidence="5" id="KW-1185">Reference proteome</keyword>